<evidence type="ECO:0000256" key="1">
    <source>
        <dbReference type="SAM" id="MobiDB-lite"/>
    </source>
</evidence>
<feature type="region of interest" description="Disordered" evidence="1">
    <location>
        <begin position="1"/>
        <end position="30"/>
    </location>
</feature>
<organism evidence="2 3">
    <name type="scientific">Steinernema glaseri</name>
    <dbReference type="NCBI Taxonomy" id="37863"/>
    <lineage>
        <taxon>Eukaryota</taxon>
        <taxon>Metazoa</taxon>
        <taxon>Ecdysozoa</taxon>
        <taxon>Nematoda</taxon>
        <taxon>Chromadorea</taxon>
        <taxon>Rhabditida</taxon>
        <taxon>Tylenchina</taxon>
        <taxon>Panagrolaimomorpha</taxon>
        <taxon>Strongyloidoidea</taxon>
        <taxon>Steinernematidae</taxon>
        <taxon>Steinernema</taxon>
    </lineage>
</organism>
<proteinExistence type="predicted"/>
<accession>A0A1I7YWU9</accession>
<dbReference type="Proteomes" id="UP000095287">
    <property type="component" value="Unplaced"/>
</dbReference>
<feature type="region of interest" description="Disordered" evidence="1">
    <location>
        <begin position="70"/>
        <end position="139"/>
    </location>
</feature>
<feature type="compositionally biased region" description="Basic residues" evidence="1">
    <location>
        <begin position="115"/>
        <end position="126"/>
    </location>
</feature>
<sequence length="306" mass="33030">MDAAHAIPKGVPQPDPVAAEGLRGPSAKKLPFHADGATELMRETRTFGSVTGRRSRPKNLLGDRARIPRAGTFPAQEGGQGALLGSGRSRRGPKQLGRRCSPQHNDRVFDSSRASKTKQLKIRRARGSNMLPEEHGSPPDVIRGGGGLLLCIMADALWRSQVPCLAEAPECAEENNLNTAPIGLCEDKFSEDAATRLAPRSTLNFCFWTLSIPVRRPDQITSSSIAATTSGAEMNVEGVYKDACSSKVHQGAVRIYSNKYKFTARKGLINSHPLLAAVPPRTSAVQRSDHLRTCGCWLGTPHPDKP</sequence>
<reference evidence="3" key="1">
    <citation type="submission" date="2016-11" db="UniProtKB">
        <authorList>
            <consortium name="WormBaseParasite"/>
        </authorList>
    </citation>
    <scope>IDENTIFICATION</scope>
</reference>
<evidence type="ECO:0000313" key="2">
    <source>
        <dbReference type="Proteomes" id="UP000095287"/>
    </source>
</evidence>
<keyword evidence="2" id="KW-1185">Reference proteome</keyword>
<name>A0A1I7YWU9_9BILA</name>
<evidence type="ECO:0000313" key="3">
    <source>
        <dbReference type="WBParaSite" id="L893_g20658.t1"/>
    </source>
</evidence>
<protein>
    <submittedName>
        <fullName evidence="3">Uncharacterized protein</fullName>
    </submittedName>
</protein>
<feature type="compositionally biased region" description="Basic residues" evidence="1">
    <location>
        <begin position="88"/>
        <end position="97"/>
    </location>
</feature>
<dbReference type="WBParaSite" id="L893_g20658.t1">
    <property type="protein sequence ID" value="L893_g20658.t1"/>
    <property type="gene ID" value="L893_g20658"/>
</dbReference>
<dbReference type="AlphaFoldDB" id="A0A1I7YWU9"/>